<dbReference type="KEGG" id="vg:10894609"/>
<dbReference type="EMBL" id="FR751545">
    <property type="protein sequence ID" value="CBY88560.1"/>
    <property type="molecule type" value="Genomic_DNA"/>
</dbReference>
<protein>
    <submittedName>
        <fullName evidence="1">Uncharacterized protein</fullName>
    </submittedName>
</protein>
<evidence type="ECO:0000313" key="1">
    <source>
        <dbReference type="EMBL" id="CBY88560.1"/>
    </source>
</evidence>
<sequence length="67" mass="7565">MSYTKLHDELVIGRDWQSRTTVEVDDTNGTVFVEQCDEDGDVTDAILIPPEYVPGIIRALEKAIEKE</sequence>
<proteinExistence type="predicted"/>
<reference evidence="2" key="1">
    <citation type="journal article" date="2011" name="Appl. Environ. Microbiol.">
        <title>Bacteriophages LIMElight and LIMEzero of Pantoea agglomerans, belonging to the "phiKMV-like viruses".</title>
        <authorList>
            <person name="Adriaenssens E.M."/>
            <person name="Ceyssens P.J."/>
            <person name="Dunon V."/>
            <person name="Ackermann H.W."/>
            <person name="Van Vaerenbergh J."/>
            <person name="Maes M."/>
            <person name="De Proft M."/>
            <person name="Lavigne R."/>
        </authorList>
    </citation>
    <scope>NUCLEOTIDE SEQUENCE [LARGE SCALE GENOMIC DNA]</scope>
</reference>
<organism evidence="1 2">
    <name type="scientific">Pantoea phage LIMEzero</name>
    <dbReference type="NCBI Taxonomy" id="943335"/>
    <lineage>
        <taxon>Viruses</taxon>
        <taxon>Duplodnaviria</taxon>
        <taxon>Heunggongvirae</taxon>
        <taxon>Uroviricota</taxon>
        <taxon>Caudoviricetes</taxon>
        <taxon>Autographivirales</taxon>
        <taxon>Autoscriptoviridae</taxon>
        <taxon>Stentvirinae</taxon>
        <taxon>Waewaevirus</taxon>
        <taxon>Waewaevirus limezero</taxon>
    </lineage>
</organism>
<name>F4N9T2_9CAUD</name>
<dbReference type="Proteomes" id="UP000008465">
    <property type="component" value="Segment"/>
</dbReference>
<dbReference type="GeneID" id="10894609"/>
<accession>F4N9T2</accession>
<keyword evidence="2" id="KW-1185">Reference proteome</keyword>
<dbReference type="RefSeq" id="YP_004539102.1">
    <property type="nucleotide sequence ID" value="NC_015585.1"/>
</dbReference>
<evidence type="ECO:0000313" key="2">
    <source>
        <dbReference type="Proteomes" id="UP000008465"/>
    </source>
</evidence>